<accession>A0A4Z0C0C1</accession>
<dbReference type="Proteomes" id="UP000297564">
    <property type="component" value="Unassembled WGS sequence"/>
</dbReference>
<feature type="transmembrane region" description="Helical" evidence="2">
    <location>
        <begin position="43"/>
        <end position="61"/>
    </location>
</feature>
<evidence type="ECO:0008006" key="5">
    <source>
        <dbReference type="Google" id="ProtNLM"/>
    </source>
</evidence>
<evidence type="ECO:0000313" key="4">
    <source>
        <dbReference type="Proteomes" id="UP000297564"/>
    </source>
</evidence>
<comment type="caution">
    <text evidence="3">The sequence shown here is derived from an EMBL/GenBank/DDBJ whole genome shotgun (WGS) entry which is preliminary data.</text>
</comment>
<proteinExistence type="predicted"/>
<organism evidence="3 4">
    <name type="scientific">Ramlibacter rhizophilus</name>
    <dbReference type="NCBI Taxonomy" id="1781167"/>
    <lineage>
        <taxon>Bacteria</taxon>
        <taxon>Pseudomonadati</taxon>
        <taxon>Pseudomonadota</taxon>
        <taxon>Betaproteobacteria</taxon>
        <taxon>Burkholderiales</taxon>
        <taxon>Comamonadaceae</taxon>
        <taxon>Ramlibacter</taxon>
    </lineage>
</organism>
<evidence type="ECO:0000313" key="3">
    <source>
        <dbReference type="EMBL" id="TFZ04973.1"/>
    </source>
</evidence>
<name>A0A4Z0C0C1_9BURK</name>
<protein>
    <recommendedName>
        <fullName evidence="5">LapA family protein</fullName>
    </recommendedName>
</protein>
<dbReference type="EMBL" id="SMLL01000001">
    <property type="protein sequence ID" value="TFZ04973.1"/>
    <property type="molecule type" value="Genomic_DNA"/>
</dbReference>
<feature type="region of interest" description="Disordered" evidence="1">
    <location>
        <begin position="154"/>
        <end position="195"/>
    </location>
</feature>
<evidence type="ECO:0000256" key="2">
    <source>
        <dbReference type="SAM" id="Phobius"/>
    </source>
</evidence>
<reference evidence="3 4" key="1">
    <citation type="submission" date="2019-03" db="EMBL/GenBank/DDBJ databases">
        <title>Ramlibacter rhizophilus CCTCC AB2015357, whole genome shotgun sequence.</title>
        <authorList>
            <person name="Zhang X."/>
            <person name="Feng G."/>
            <person name="Zhu H."/>
        </authorList>
    </citation>
    <scope>NUCLEOTIDE SEQUENCE [LARGE SCALE GENOMIC DNA]</scope>
    <source>
        <strain evidence="3 4">CCTCC AB2015357</strain>
    </source>
</reference>
<dbReference type="AlphaFoldDB" id="A0A4Z0C0C1"/>
<sequence>MRLRNVLYIVAGVLIVAFALLNWQEITRPTTLNLGFDTVTAPLGLILLGLLLLASLIFMAASASSHTRYLMETRQHAKAMQAQRELAEKAETSRFVELRQHLDNHLRESRQRESNSASEIEQTVSRIQRELRQQVEQVQRSLSTRMGEMEARLTRRMDGDSYGPTDAVPRPTGDEVLIADASQPAPQPQKIDQAG</sequence>
<feature type="transmembrane region" description="Helical" evidence="2">
    <location>
        <begin position="7"/>
        <end position="23"/>
    </location>
</feature>
<keyword evidence="2" id="KW-1133">Transmembrane helix</keyword>
<dbReference type="RefSeq" id="WP_135283856.1">
    <property type="nucleotide sequence ID" value="NZ_SMLL01000001.1"/>
</dbReference>
<keyword evidence="4" id="KW-1185">Reference proteome</keyword>
<keyword evidence="2" id="KW-0472">Membrane</keyword>
<dbReference type="OrthoDB" id="8563966at2"/>
<evidence type="ECO:0000256" key="1">
    <source>
        <dbReference type="SAM" id="MobiDB-lite"/>
    </source>
</evidence>
<gene>
    <name evidence="3" type="ORF">EZ242_04285</name>
</gene>
<keyword evidence="2" id="KW-0812">Transmembrane</keyword>